<gene>
    <name evidence="1" type="ORF">OSIN01602_LOCUS10705</name>
</gene>
<dbReference type="SUPFAM" id="SSF51197">
    <property type="entry name" value="Clavaminate synthase-like"/>
    <property type="match status" value="1"/>
</dbReference>
<dbReference type="Gene3D" id="2.60.120.620">
    <property type="entry name" value="q2cbj1_9rhob like domain"/>
    <property type="match status" value="1"/>
</dbReference>
<sequence>MDETVRSVVDASQARQSDASCAVIGILPPSKQLFQHVTAFLTNIEGKPLKWRPEYSLAEDEENGNKLTLLMSAIYVKPTTPEDIVEAVKNSLYAECKSPQNDSDVAESSAELWAASPAPFPLRPVGGYDPIINIDRVNWEKAAQVMNEFGIVTQKSILGPDEVSELRQLVDKAIADVEAALAKHHPEIEIGEDTFTFREIASRNLERFDLRLDSIPKAKEMVENYILSQTDVMTLLSGILGPSNEMDFDMSVVYSRPGAINQRWHSDGAHLNEAKDSGFDEDGWKNTPTGAYALCLFVPLIDLDEETGYTQFWPRSHRHSNLSGFGPAAELTKATFDGICNAGDGLWYDYRLLHRGMFNVSTVVRPVIQVIFKKKWYVERVNYGREPIVKDKEAVKTSGSIYKYG</sequence>
<dbReference type="AlphaFoldDB" id="A0A7S1ZJE2"/>
<dbReference type="EMBL" id="HBGO01018673">
    <property type="protein sequence ID" value="CAD9340537.1"/>
    <property type="molecule type" value="Transcribed_RNA"/>
</dbReference>
<dbReference type="InterPro" id="IPR008775">
    <property type="entry name" value="Phytyl_CoA_dOase-like"/>
</dbReference>
<proteinExistence type="predicted"/>
<dbReference type="PANTHER" id="PTHR37563:SF2">
    <property type="entry name" value="PHYTANOYL-COA DIOXYGENASE FAMILY PROTEIN (AFU_ORTHOLOGUE AFUA_2G03330)"/>
    <property type="match status" value="1"/>
</dbReference>
<organism evidence="1">
    <name type="scientific">Trieres chinensis</name>
    <name type="common">Marine centric diatom</name>
    <name type="synonym">Odontella sinensis</name>
    <dbReference type="NCBI Taxonomy" id="1514140"/>
    <lineage>
        <taxon>Eukaryota</taxon>
        <taxon>Sar</taxon>
        <taxon>Stramenopiles</taxon>
        <taxon>Ochrophyta</taxon>
        <taxon>Bacillariophyta</taxon>
        <taxon>Mediophyceae</taxon>
        <taxon>Biddulphiophycidae</taxon>
        <taxon>Eupodiscales</taxon>
        <taxon>Parodontellaceae</taxon>
        <taxon>Trieres</taxon>
    </lineage>
</organism>
<protein>
    <recommendedName>
        <fullName evidence="2">Phytanoyl-CoA dioxygenase</fullName>
    </recommendedName>
</protein>
<dbReference type="Pfam" id="PF05721">
    <property type="entry name" value="PhyH"/>
    <property type="match status" value="1"/>
</dbReference>
<evidence type="ECO:0008006" key="2">
    <source>
        <dbReference type="Google" id="ProtNLM"/>
    </source>
</evidence>
<dbReference type="PANTHER" id="PTHR37563">
    <property type="entry name" value="PHYTANOYL-COA DIOXYGENASE FAMILY PROTEIN (AFU_ORTHOLOGUE AFUA_2G03330)"/>
    <property type="match status" value="1"/>
</dbReference>
<reference evidence="1" key="1">
    <citation type="submission" date="2021-01" db="EMBL/GenBank/DDBJ databases">
        <authorList>
            <person name="Corre E."/>
            <person name="Pelletier E."/>
            <person name="Niang G."/>
            <person name="Scheremetjew M."/>
            <person name="Finn R."/>
            <person name="Kale V."/>
            <person name="Holt S."/>
            <person name="Cochrane G."/>
            <person name="Meng A."/>
            <person name="Brown T."/>
            <person name="Cohen L."/>
        </authorList>
    </citation>
    <scope>NUCLEOTIDE SEQUENCE</scope>
    <source>
        <strain evidence="1">Grunow 1884</strain>
    </source>
</reference>
<accession>A0A7S1ZJE2</accession>
<dbReference type="InterPro" id="IPR051961">
    <property type="entry name" value="Fungal_Metabolite_Diox"/>
</dbReference>
<evidence type="ECO:0000313" key="1">
    <source>
        <dbReference type="EMBL" id="CAD9340537.1"/>
    </source>
</evidence>
<name>A0A7S1ZJE2_TRICV</name>